<dbReference type="Gene3D" id="3.60.15.10">
    <property type="entry name" value="Ribonuclease Z/Hydroxyacylglutathione hydrolase-like"/>
    <property type="match status" value="1"/>
</dbReference>
<dbReference type="InterPro" id="IPR001279">
    <property type="entry name" value="Metallo-B-lactamas"/>
</dbReference>
<evidence type="ECO:0000259" key="2">
    <source>
        <dbReference type="Pfam" id="PF12706"/>
    </source>
</evidence>
<dbReference type="InterPro" id="IPR050114">
    <property type="entry name" value="UPF0173_UPF0282_UlaG_hydrolase"/>
</dbReference>
<protein>
    <submittedName>
        <fullName evidence="3">MBL fold metallo-hydrolase</fullName>
    </submittedName>
</protein>
<gene>
    <name evidence="4" type="ORF">KHB02_026580</name>
    <name evidence="3" type="ORF">KHB02_35225</name>
</gene>
<dbReference type="PANTHER" id="PTHR43546:SF9">
    <property type="entry name" value="L-ASCORBATE-6-PHOSPHATE LACTONASE ULAG-RELATED"/>
    <property type="match status" value="1"/>
</dbReference>
<evidence type="ECO:0000313" key="3">
    <source>
        <dbReference type="EMBL" id="MBS4186621.1"/>
    </source>
</evidence>
<dbReference type="EMBL" id="JAGYPE010000007">
    <property type="protein sequence ID" value="MBS4186621.1"/>
    <property type="molecule type" value="Genomic_DNA"/>
</dbReference>
<dbReference type="PANTHER" id="PTHR43546">
    <property type="entry name" value="UPF0173 METAL-DEPENDENT HYDROLASE MJ1163-RELATED"/>
    <property type="match status" value="1"/>
</dbReference>
<dbReference type="AlphaFoldDB" id="A0A942YCJ7"/>
<evidence type="ECO:0000256" key="1">
    <source>
        <dbReference type="ARBA" id="ARBA00022801"/>
    </source>
</evidence>
<dbReference type="RefSeq" id="WP_213146413.1">
    <property type="nucleotide sequence ID" value="NZ_JAGYPE020000079.1"/>
</dbReference>
<dbReference type="SUPFAM" id="SSF56281">
    <property type="entry name" value="Metallo-hydrolase/oxidoreductase"/>
    <property type="match status" value="1"/>
</dbReference>
<name>A0A942YCJ7_9BACI</name>
<dbReference type="Proteomes" id="UP000677265">
    <property type="component" value="Unassembled WGS sequence"/>
</dbReference>
<accession>A0A942YCJ7</accession>
<sequence length="250" mass="27975">MKIQLIRHATVKISMNQYHFLVDPMFSSKGEMDPVGNAANKFRNPLVELPLPIETILHDIDAVILTHSHRDHFDDAAIKTIPKDLKIFCQPEDEEKLRGLGFSNVTKIKEEENWNGIRFTRTGGQHGTGELGKQMGPVSGFIMDSAEEPSLYIAGDTIWCDEVQEALTEPSPEIIILNGGEAQFLTGDPITMGIKDIERVSEEASSSKIIVVHMESWNHCLLSREELREYIAKNGLSNVTVPSNGEIFEF</sequence>
<evidence type="ECO:0000313" key="5">
    <source>
        <dbReference type="Proteomes" id="UP000677265"/>
    </source>
</evidence>
<keyword evidence="5" id="KW-1185">Reference proteome</keyword>
<dbReference type="InterPro" id="IPR036866">
    <property type="entry name" value="RibonucZ/Hydroxyglut_hydro"/>
</dbReference>
<organism evidence="3">
    <name type="scientific">Neobacillus citreus</name>
    <dbReference type="NCBI Taxonomy" id="2833578"/>
    <lineage>
        <taxon>Bacteria</taxon>
        <taxon>Bacillati</taxon>
        <taxon>Bacillota</taxon>
        <taxon>Bacilli</taxon>
        <taxon>Bacillales</taxon>
        <taxon>Bacillaceae</taxon>
        <taxon>Neobacillus</taxon>
    </lineage>
</organism>
<evidence type="ECO:0000313" key="4">
    <source>
        <dbReference type="EMBL" id="MCH6269099.1"/>
    </source>
</evidence>
<keyword evidence="1" id="KW-0378">Hydrolase</keyword>
<feature type="domain" description="Metallo-beta-lactamase" evidence="2">
    <location>
        <begin position="20"/>
        <end position="214"/>
    </location>
</feature>
<proteinExistence type="predicted"/>
<dbReference type="Pfam" id="PF12706">
    <property type="entry name" value="Lactamase_B_2"/>
    <property type="match status" value="1"/>
</dbReference>
<reference evidence="3" key="1">
    <citation type="submission" date="2021-05" db="EMBL/GenBank/DDBJ databases">
        <title>Novel Bacillus species.</title>
        <authorList>
            <person name="Liu G."/>
        </authorList>
    </citation>
    <scope>NUCLEOTIDE SEQUENCE</scope>
    <source>
        <strain evidence="3 5">FJAT-50051</strain>
    </source>
</reference>
<dbReference type="GO" id="GO:0016787">
    <property type="term" value="F:hydrolase activity"/>
    <property type="evidence" value="ECO:0007669"/>
    <property type="project" value="UniProtKB-KW"/>
</dbReference>
<comment type="caution">
    <text evidence="3">The sequence shown here is derived from an EMBL/GenBank/DDBJ whole genome shotgun (WGS) entry which is preliminary data.</text>
</comment>
<dbReference type="EMBL" id="JAGYPE020000079">
    <property type="protein sequence ID" value="MCH6269099.1"/>
    <property type="molecule type" value="Genomic_DNA"/>
</dbReference>